<proteinExistence type="predicted"/>
<organism evidence="1">
    <name type="scientific">Arundo donax</name>
    <name type="common">Giant reed</name>
    <name type="synonym">Donax arundinaceus</name>
    <dbReference type="NCBI Taxonomy" id="35708"/>
    <lineage>
        <taxon>Eukaryota</taxon>
        <taxon>Viridiplantae</taxon>
        <taxon>Streptophyta</taxon>
        <taxon>Embryophyta</taxon>
        <taxon>Tracheophyta</taxon>
        <taxon>Spermatophyta</taxon>
        <taxon>Magnoliopsida</taxon>
        <taxon>Liliopsida</taxon>
        <taxon>Poales</taxon>
        <taxon>Poaceae</taxon>
        <taxon>PACMAD clade</taxon>
        <taxon>Arundinoideae</taxon>
        <taxon>Arundineae</taxon>
        <taxon>Arundo</taxon>
    </lineage>
</organism>
<accession>A0A0A9DU31</accession>
<sequence length="93" mass="10958">MSQNELPCRHHVCRGKTLDQCNSKHAPCCFIPGSASELLLLFVWCFKKVAEEHKLRLFQMIYMYIYCYLNRLPQMLGLVCHLVLHSSECHCIW</sequence>
<name>A0A0A9DU31_ARUDO</name>
<reference evidence="1" key="1">
    <citation type="submission" date="2014-09" db="EMBL/GenBank/DDBJ databases">
        <authorList>
            <person name="Magalhaes I.L.F."/>
            <person name="Oliveira U."/>
            <person name="Santos F.R."/>
            <person name="Vidigal T.H.D.A."/>
            <person name="Brescovit A.D."/>
            <person name="Santos A.J."/>
        </authorList>
    </citation>
    <scope>NUCLEOTIDE SEQUENCE</scope>
    <source>
        <tissue evidence="1">Shoot tissue taken approximately 20 cm above the soil surface</tissue>
    </source>
</reference>
<evidence type="ECO:0000313" key="1">
    <source>
        <dbReference type="EMBL" id="JAD90198.1"/>
    </source>
</evidence>
<dbReference type="AlphaFoldDB" id="A0A0A9DU31"/>
<protein>
    <submittedName>
        <fullName evidence="1">Uncharacterized protein</fullName>
    </submittedName>
</protein>
<reference evidence="1" key="2">
    <citation type="journal article" date="2015" name="Data Brief">
        <title>Shoot transcriptome of the giant reed, Arundo donax.</title>
        <authorList>
            <person name="Barrero R.A."/>
            <person name="Guerrero F.D."/>
            <person name="Moolhuijzen P."/>
            <person name="Goolsby J.A."/>
            <person name="Tidwell J."/>
            <person name="Bellgard S.E."/>
            <person name="Bellgard M.I."/>
        </authorList>
    </citation>
    <scope>NUCLEOTIDE SEQUENCE</scope>
    <source>
        <tissue evidence="1">Shoot tissue taken approximately 20 cm above the soil surface</tissue>
    </source>
</reference>
<dbReference type="EMBL" id="GBRH01207697">
    <property type="protein sequence ID" value="JAD90198.1"/>
    <property type="molecule type" value="Transcribed_RNA"/>
</dbReference>